<feature type="compositionally biased region" description="Polar residues" evidence="1">
    <location>
        <begin position="32"/>
        <end position="50"/>
    </location>
</feature>
<feature type="compositionally biased region" description="Low complexity" evidence="1">
    <location>
        <begin position="59"/>
        <end position="68"/>
    </location>
</feature>
<feature type="region of interest" description="Disordered" evidence="1">
    <location>
        <begin position="136"/>
        <end position="155"/>
    </location>
</feature>
<accession>A0A699QP84</accession>
<evidence type="ECO:0000313" key="2">
    <source>
        <dbReference type="EMBL" id="GFC73003.1"/>
    </source>
</evidence>
<dbReference type="EMBL" id="BKCJ011040427">
    <property type="protein sequence ID" value="GFC73003.1"/>
    <property type="molecule type" value="Genomic_DNA"/>
</dbReference>
<evidence type="ECO:0000256" key="1">
    <source>
        <dbReference type="SAM" id="MobiDB-lite"/>
    </source>
</evidence>
<protein>
    <submittedName>
        <fullName evidence="2">SGNH hydrolase-type esterase domain-containing protein</fullName>
    </submittedName>
</protein>
<sequence length="155" mass="15648">MVVSDSDQEDGGKQDVELDALRALANVAVTVDSNAPSGGTSQIPATSPSVPTAGPTGASTVPPGTSTVPPGPFAAPPGTFAVPTGASAVPTGSPSVPADVLSSVTPGSVLSKGKSLMVEEDIPVKARTFKQMEEDRLGEEAAKRLHDEELAQMDR</sequence>
<name>A0A699QP84_TANCI</name>
<organism evidence="2">
    <name type="scientific">Tanacetum cinerariifolium</name>
    <name type="common">Dalmatian daisy</name>
    <name type="synonym">Chrysanthemum cinerariifolium</name>
    <dbReference type="NCBI Taxonomy" id="118510"/>
    <lineage>
        <taxon>Eukaryota</taxon>
        <taxon>Viridiplantae</taxon>
        <taxon>Streptophyta</taxon>
        <taxon>Embryophyta</taxon>
        <taxon>Tracheophyta</taxon>
        <taxon>Spermatophyta</taxon>
        <taxon>Magnoliopsida</taxon>
        <taxon>eudicotyledons</taxon>
        <taxon>Gunneridae</taxon>
        <taxon>Pentapetalae</taxon>
        <taxon>asterids</taxon>
        <taxon>campanulids</taxon>
        <taxon>Asterales</taxon>
        <taxon>Asteraceae</taxon>
        <taxon>Asteroideae</taxon>
        <taxon>Anthemideae</taxon>
        <taxon>Anthemidinae</taxon>
        <taxon>Tanacetum</taxon>
    </lineage>
</organism>
<comment type="caution">
    <text evidence="2">The sequence shown here is derived from an EMBL/GenBank/DDBJ whole genome shotgun (WGS) entry which is preliminary data.</text>
</comment>
<dbReference type="GO" id="GO:0016787">
    <property type="term" value="F:hydrolase activity"/>
    <property type="evidence" value="ECO:0007669"/>
    <property type="project" value="UniProtKB-KW"/>
</dbReference>
<dbReference type="AlphaFoldDB" id="A0A699QP84"/>
<proteinExistence type="predicted"/>
<keyword evidence="2" id="KW-0378">Hydrolase</keyword>
<reference evidence="2" key="1">
    <citation type="journal article" date="2019" name="Sci. Rep.">
        <title>Draft genome of Tanacetum cinerariifolium, the natural source of mosquito coil.</title>
        <authorList>
            <person name="Yamashiro T."/>
            <person name="Shiraishi A."/>
            <person name="Satake H."/>
            <person name="Nakayama K."/>
        </authorList>
    </citation>
    <scope>NUCLEOTIDE SEQUENCE</scope>
</reference>
<gene>
    <name evidence="2" type="ORF">Tci_844973</name>
</gene>
<feature type="region of interest" description="Disordered" evidence="1">
    <location>
        <begin position="32"/>
        <end position="99"/>
    </location>
</feature>
<feature type="compositionally biased region" description="Low complexity" evidence="1">
    <location>
        <begin position="76"/>
        <end position="86"/>
    </location>
</feature>